<keyword evidence="1" id="KW-1133">Transmembrane helix</keyword>
<evidence type="ECO:0000256" key="1">
    <source>
        <dbReference type="SAM" id="Phobius"/>
    </source>
</evidence>
<evidence type="ECO:0000313" key="2">
    <source>
        <dbReference type="EMBL" id="KLN34541.1"/>
    </source>
</evidence>
<protein>
    <submittedName>
        <fullName evidence="2">Membrane protein</fullName>
    </submittedName>
</protein>
<feature type="transmembrane region" description="Helical" evidence="1">
    <location>
        <begin position="137"/>
        <end position="159"/>
    </location>
</feature>
<dbReference type="AlphaFoldDB" id="A0A0H2KM35"/>
<evidence type="ECO:0000313" key="3">
    <source>
        <dbReference type="Proteomes" id="UP000035265"/>
    </source>
</evidence>
<dbReference type="Proteomes" id="UP000035265">
    <property type="component" value="Unassembled WGS sequence"/>
</dbReference>
<dbReference type="EMBL" id="JNBQ01000013">
    <property type="protein sequence ID" value="KLN34541.1"/>
    <property type="molecule type" value="Genomic_DNA"/>
</dbReference>
<organism evidence="2 3">
    <name type="scientific">Cellulosimicrobium funkei</name>
    <dbReference type="NCBI Taxonomy" id="264251"/>
    <lineage>
        <taxon>Bacteria</taxon>
        <taxon>Bacillati</taxon>
        <taxon>Actinomycetota</taxon>
        <taxon>Actinomycetes</taxon>
        <taxon>Micrococcales</taxon>
        <taxon>Promicromonosporaceae</taxon>
        <taxon>Cellulosimicrobium</taxon>
    </lineage>
</organism>
<dbReference type="RefSeq" id="WP_047233077.1">
    <property type="nucleotide sequence ID" value="NZ_JNBQ01000013.1"/>
</dbReference>
<feature type="transmembrane region" description="Helical" evidence="1">
    <location>
        <begin position="88"/>
        <end position="116"/>
    </location>
</feature>
<keyword evidence="1" id="KW-0472">Membrane</keyword>
<dbReference type="Pfam" id="PF04306">
    <property type="entry name" value="DUF456"/>
    <property type="match status" value="1"/>
</dbReference>
<dbReference type="STRING" id="264251.FB00_11925"/>
<proteinExistence type="predicted"/>
<name>A0A0H2KM35_9MICO</name>
<sequence length="160" mass="16520">MSVGGEVLVGLTILVGLIGIVVQVLPGNVLVLGAILVWAIVTGGTAAWVVFAVAAVLVVAAEVAQYVLAGRHMRRADVPWSTLVWGGIAGVVGFFVIPVIGLFIGFVLAVFVAELLRRRDRRAAWRATVAAMQATGITILVQLLGGLLAAATWGVGLAIT</sequence>
<reference evidence="2 3" key="1">
    <citation type="submission" date="2014-05" db="EMBL/GenBank/DDBJ databases">
        <title>Cellulosimicrobium funkei U11 genome.</title>
        <authorList>
            <person name="Hu C."/>
            <person name="Gong Y."/>
            <person name="Wan W."/>
            <person name="Jiang M."/>
        </authorList>
    </citation>
    <scope>NUCLEOTIDE SEQUENCE [LARGE SCALE GENOMIC DNA]</scope>
    <source>
        <strain evidence="2 3">U11</strain>
    </source>
</reference>
<feature type="transmembrane region" description="Helical" evidence="1">
    <location>
        <begin position="12"/>
        <end position="41"/>
    </location>
</feature>
<keyword evidence="3" id="KW-1185">Reference proteome</keyword>
<dbReference type="InterPro" id="IPR007403">
    <property type="entry name" value="DUF456"/>
</dbReference>
<accession>A0A0H2KM35</accession>
<feature type="transmembrane region" description="Helical" evidence="1">
    <location>
        <begin position="48"/>
        <end position="68"/>
    </location>
</feature>
<dbReference type="PATRIC" id="fig|264251.5.peg.2425"/>
<gene>
    <name evidence="2" type="ORF">FB00_11925</name>
</gene>
<comment type="caution">
    <text evidence="2">The sequence shown here is derived from an EMBL/GenBank/DDBJ whole genome shotgun (WGS) entry which is preliminary data.</text>
</comment>
<keyword evidence="1" id="KW-0812">Transmembrane</keyword>